<reference evidence="1 2" key="1">
    <citation type="submission" date="2007-01" db="EMBL/GenBank/DDBJ databases">
        <title>Draft genome sequence of Collinsella aerofaciens (ATCC 25986).</title>
        <authorList>
            <person name="Sudarsanam P."/>
            <person name="Ley R."/>
            <person name="Guruge J."/>
            <person name="Turnbaugh P.J."/>
            <person name="Mahowald M."/>
            <person name="Liep D."/>
            <person name="Gordon J."/>
        </authorList>
    </citation>
    <scope>NUCLEOTIDE SEQUENCE [LARGE SCALE GENOMIC DNA]</scope>
    <source>
        <strain evidence="2">ATCC 25986 / DSM 3979 / JCM 10188 / KCTC 3647 / NCTC 11838 / VPI 1003</strain>
    </source>
</reference>
<comment type="caution">
    <text evidence="1">The sequence shown here is derived from an EMBL/GenBank/DDBJ whole genome shotgun (WGS) entry which is preliminary data.</text>
</comment>
<evidence type="ECO:0000313" key="2">
    <source>
        <dbReference type="Proteomes" id="UP000002979"/>
    </source>
</evidence>
<dbReference type="Proteomes" id="UP000002979">
    <property type="component" value="Unassembled WGS sequence"/>
</dbReference>
<sequence>MRCHSKQRSATHGSLGEPDKIVEYASTQISKLADELANAITSEP</sequence>
<name>A4ED62_COLAA</name>
<evidence type="ECO:0000313" key="1">
    <source>
        <dbReference type="EMBL" id="EBA38493.1"/>
    </source>
</evidence>
<proteinExistence type="predicted"/>
<organism evidence="1 2">
    <name type="scientific">Collinsella aerofaciens (strain ATCC 25986 / DSM 3979 / JCM 10188 / KCTC 3647 / NCTC 11838 / VPI 1003)</name>
    <dbReference type="NCBI Taxonomy" id="411903"/>
    <lineage>
        <taxon>Bacteria</taxon>
        <taxon>Bacillati</taxon>
        <taxon>Actinomycetota</taxon>
        <taxon>Coriobacteriia</taxon>
        <taxon>Coriobacteriales</taxon>
        <taxon>Coriobacteriaceae</taxon>
        <taxon>Collinsella</taxon>
    </lineage>
</organism>
<protein>
    <submittedName>
        <fullName evidence="1">Uncharacterized protein</fullName>
    </submittedName>
</protein>
<dbReference type="AlphaFoldDB" id="A4ED62"/>
<reference evidence="1 2" key="2">
    <citation type="submission" date="2007-04" db="EMBL/GenBank/DDBJ databases">
        <authorList>
            <person name="Fulton L."/>
            <person name="Clifton S."/>
            <person name="Fulton B."/>
            <person name="Xu J."/>
            <person name="Minx P."/>
            <person name="Mardis E.R."/>
            <person name="Wilson R.K."/>
        </authorList>
    </citation>
    <scope>NUCLEOTIDE SEQUENCE [LARGE SCALE GENOMIC DNA]</scope>
    <source>
        <strain evidence="2">ATCC 25986 / DSM 3979 / JCM 10188 / KCTC 3647 / NCTC 11838 / VPI 1003</strain>
    </source>
</reference>
<dbReference type="EMBL" id="AAVN02000017">
    <property type="protein sequence ID" value="EBA38493.1"/>
    <property type="molecule type" value="Genomic_DNA"/>
</dbReference>
<gene>
    <name evidence="1" type="ORF">COLAER_02403</name>
</gene>
<accession>A4ED62</accession>